<dbReference type="FunFam" id="1.10.287.70:FF:000117">
    <property type="entry name" value="Voltage-gated Ca2+ channel, alpha subunit"/>
    <property type="match status" value="1"/>
</dbReference>
<feature type="transmembrane region" description="Helical" evidence="14">
    <location>
        <begin position="1832"/>
        <end position="1851"/>
    </location>
</feature>
<evidence type="ECO:0000313" key="16">
    <source>
        <dbReference type="EnsemblMetazoa" id="CLYHEMP024421.1"/>
    </source>
</evidence>
<keyword evidence="7" id="KW-0406">Ion transport</keyword>
<dbReference type="GO" id="GO:0043005">
    <property type="term" value="C:neuron projection"/>
    <property type="evidence" value="ECO:0007669"/>
    <property type="project" value="TreeGrafter"/>
</dbReference>
<accession>A0A7M5XJ31</accession>
<dbReference type="GO" id="GO:0086010">
    <property type="term" value="P:membrane depolarization during action potential"/>
    <property type="evidence" value="ECO:0007669"/>
    <property type="project" value="TreeGrafter"/>
</dbReference>
<dbReference type="InterPro" id="IPR002077">
    <property type="entry name" value="VDCCAlpha1"/>
</dbReference>
<evidence type="ECO:0000256" key="12">
    <source>
        <dbReference type="RuleBase" id="RU003808"/>
    </source>
</evidence>
<keyword evidence="11" id="KW-0479">Metal-binding</keyword>
<feature type="transmembrane region" description="Helical" evidence="14">
    <location>
        <begin position="919"/>
        <end position="938"/>
    </location>
</feature>
<feature type="region of interest" description="Disordered" evidence="13">
    <location>
        <begin position="1151"/>
        <end position="1182"/>
    </location>
</feature>
<keyword evidence="2" id="KW-0813">Transport</keyword>
<keyword evidence="3 14" id="KW-0812">Transmembrane</keyword>
<dbReference type="Proteomes" id="UP000594262">
    <property type="component" value="Unplaced"/>
</dbReference>
<dbReference type="InterPro" id="IPR043203">
    <property type="entry name" value="VGCC_Ca_Na"/>
</dbReference>
<dbReference type="OrthoDB" id="416585at2759"/>
<evidence type="ECO:0000256" key="10">
    <source>
        <dbReference type="ARBA" id="ARBA00023303"/>
    </source>
</evidence>
<feature type="transmembrane region" description="Helical" evidence="14">
    <location>
        <begin position="336"/>
        <end position="356"/>
    </location>
</feature>
<keyword evidence="17" id="KW-1185">Reference proteome</keyword>
<dbReference type="SUPFAM" id="SSF81324">
    <property type="entry name" value="Voltage-gated potassium channels"/>
    <property type="match status" value="4"/>
</dbReference>
<keyword evidence="10" id="KW-0407">Ion channel</keyword>
<dbReference type="PANTHER" id="PTHR10037">
    <property type="entry name" value="VOLTAGE-GATED CATION CHANNEL CALCIUM AND SODIUM"/>
    <property type="match status" value="1"/>
</dbReference>
<dbReference type="EnsemblMetazoa" id="CLYHEMT024421.1">
    <property type="protein sequence ID" value="CLYHEMP024421.1"/>
    <property type="gene ID" value="CLYHEMG024421"/>
</dbReference>
<dbReference type="GO" id="GO:0046872">
    <property type="term" value="F:metal ion binding"/>
    <property type="evidence" value="ECO:0007669"/>
    <property type="project" value="UniProtKB-KW"/>
</dbReference>
<dbReference type="FunFam" id="1.20.120.350:FF:000072">
    <property type="entry name" value="Voltage-dependent T-type calcium channel subunit alpha"/>
    <property type="match status" value="1"/>
</dbReference>
<dbReference type="RefSeq" id="XP_066933922.1">
    <property type="nucleotide sequence ID" value="XM_067077821.1"/>
</dbReference>
<name>A0A7M5XJ31_9CNID</name>
<evidence type="ECO:0000256" key="8">
    <source>
        <dbReference type="ARBA" id="ARBA00023136"/>
    </source>
</evidence>
<keyword evidence="8 14" id="KW-0472">Membrane</keyword>
<evidence type="ECO:0000256" key="5">
    <source>
        <dbReference type="ARBA" id="ARBA00022882"/>
    </source>
</evidence>
<feature type="transmembrane region" description="Helical" evidence="14">
    <location>
        <begin position="1426"/>
        <end position="1448"/>
    </location>
</feature>
<evidence type="ECO:0000256" key="11">
    <source>
        <dbReference type="PIRSR" id="PIRSR602077-1"/>
    </source>
</evidence>
<feature type="transmembrane region" description="Helical" evidence="14">
    <location>
        <begin position="1084"/>
        <end position="1106"/>
    </location>
</feature>
<dbReference type="GO" id="GO:0001518">
    <property type="term" value="C:voltage-gated sodium channel complex"/>
    <property type="evidence" value="ECO:0007669"/>
    <property type="project" value="TreeGrafter"/>
</dbReference>
<evidence type="ECO:0000256" key="4">
    <source>
        <dbReference type="ARBA" id="ARBA00022737"/>
    </source>
</evidence>
<feature type="binding site" evidence="11">
    <location>
        <position position="494"/>
    </location>
    <ligand>
        <name>Ca(2+)</name>
        <dbReference type="ChEBI" id="CHEBI:29108"/>
    </ligand>
</feature>
<feature type="transmembrane region" description="Helical" evidence="14">
    <location>
        <begin position="1702"/>
        <end position="1721"/>
    </location>
</feature>
<feature type="domain" description="Ion transport" evidence="15">
    <location>
        <begin position="1702"/>
        <end position="1947"/>
    </location>
</feature>
<dbReference type="PRINTS" id="PR00167">
    <property type="entry name" value="CACHANNEL"/>
</dbReference>
<evidence type="ECO:0000256" key="1">
    <source>
        <dbReference type="ARBA" id="ARBA00004141"/>
    </source>
</evidence>
<dbReference type="FunFam" id="1.20.120.350:FF:000009">
    <property type="entry name" value="Voltage-dependent T-type calcium channel subunit alpha"/>
    <property type="match status" value="1"/>
</dbReference>
<dbReference type="Gene3D" id="1.10.287.70">
    <property type="match status" value="4"/>
</dbReference>
<dbReference type="Gene3D" id="1.20.120.350">
    <property type="entry name" value="Voltage-gated potassium channels. Chain C"/>
    <property type="match status" value="4"/>
</dbReference>
<feature type="region of interest" description="Disordered" evidence="13">
    <location>
        <begin position="851"/>
        <end position="871"/>
    </location>
</feature>
<dbReference type="InterPro" id="IPR005821">
    <property type="entry name" value="Ion_trans_dom"/>
</dbReference>
<dbReference type="GO" id="GO:0070509">
    <property type="term" value="P:calcium ion import"/>
    <property type="evidence" value="ECO:0007669"/>
    <property type="project" value="TreeGrafter"/>
</dbReference>
<feature type="transmembrane region" description="Helical" evidence="14">
    <location>
        <begin position="1733"/>
        <end position="1754"/>
    </location>
</feature>
<feature type="domain" description="Ion transport" evidence="15">
    <location>
        <begin position="1289"/>
        <end position="1561"/>
    </location>
</feature>
<dbReference type="GO" id="GO:0005248">
    <property type="term" value="F:voltage-gated sodium channel activity"/>
    <property type="evidence" value="ECO:0007669"/>
    <property type="project" value="TreeGrafter"/>
</dbReference>
<keyword evidence="12" id="KW-0107">Calcium channel</keyword>
<evidence type="ECO:0000256" key="2">
    <source>
        <dbReference type="ARBA" id="ARBA00022448"/>
    </source>
</evidence>
<dbReference type="Pfam" id="PF00520">
    <property type="entry name" value="Ion_trans"/>
    <property type="match status" value="4"/>
</dbReference>
<organism evidence="16 17">
    <name type="scientific">Clytia hemisphaerica</name>
    <dbReference type="NCBI Taxonomy" id="252671"/>
    <lineage>
        <taxon>Eukaryota</taxon>
        <taxon>Metazoa</taxon>
        <taxon>Cnidaria</taxon>
        <taxon>Hydrozoa</taxon>
        <taxon>Hydroidolina</taxon>
        <taxon>Leptothecata</taxon>
        <taxon>Obeliida</taxon>
        <taxon>Clytiidae</taxon>
        <taxon>Clytia</taxon>
    </lineage>
</organism>
<feature type="binding site" evidence="11">
    <location>
        <position position="1503"/>
    </location>
    <ligand>
        <name>Ca(2+)</name>
        <dbReference type="ChEBI" id="CHEBI:29108"/>
    </ligand>
</feature>
<sequence length="2141" mass="242155">MNEQASMKNRMQDTQQTTELLSIPTTDFHRRLSQDKPVITPTTQQYHCHENNVVTPTFTSPGCTCRKLLSRQPHIQRHCGCKEQKNTNKTPSYLDTSDYIQYCNNLTPAGKTYPQLCLEPHFNNNSRKNSAQSAIMLTDGTEPKVMELNNNHDNLTEQNGGHERHNGSHSDIQVDEIDLEETFYPEKVFWCLERKSKFRHWAIRMTLSPYFERITIFVILMNCVTLGLYDPYDEDCETQRCQILEGFETFIYAYFVAEMVIKIIASGLLGKQGYLSEGWNRLDCFIVVAGTFELIYGDGEFLSSVRAVRVLRPLRAINRVPSIRILVTLLLDTLPMLGNVFILCVLILMVFAIIGVQLWNGILRNRCALTIPDTMPVSLQNTTESLMKYYIPDDSDEWEIICPTKDTSSNPELQCLGRIQGLESMVYSMPGCNTTYGPKSNFTELVAKNLTHCIDWNMFYSSCKDFGLNPNFDAISFDNSGVAFIAIFQAMTLEGWVDIMYYLQDAYSSWVWIYFVALIVLGSYFLTNLCLVVVATQFSETRQRESALMEEARRKARSTSSTIFTSTDTESNKGCYNQLLSIMKHYIQRGCRNLKAKIFGEKSQQISKRKKKGRHHLLQKNGGGSGRSKQPHSHANGVGGGGNVHYHHHHHHHIHHHHLHLCNSNSAATQPRGGGLTQPNGDVMNIDGDEERYCPPNALTGALDASTSPNSKALTKTVGAPLPSTGSQQPAVLSRTTIRPTPPSIIIDEVPTCDHQSAALIIPETAVVICHSSSLPGALQSQSPLTAVSWFPSFNKLHRSSTAAASENEFDTESWPCRGYRSVGDPACCPDLNKEAYEQGVYEDCDHDSDYTDDDSDDEYDDQTPSKKSPRKTWINQKQKLIVQFCESDCFKVSIMTAIFLNTVTMAMEHYRQPSSMTMALEIFNTIFTTVFLIEFVLKFTGYGFYGYIKNAFNVFDGIVVIISIIELAGSRAGGVSVLRTFRLMRIFKLIRFLPTLQKQIQVMLETLDSVMTFLGLLTIFIFTSSILGMHLFGGKMKVDGVVVRHNFDDLLWSLITVFQVLTQEDWNAVLYDAMRSTTKWASVYFVLLMIIGNYILFNLLVAILVEGFSSETDGILSTPSKSPMLSKSLSPSTPYQQKNEQDMYYILNGNANSGRKRNQTQSLPNITDDSLYFDRQSGDQETDNYDQRQFVKYRHYRRKSSSESALHRQVRFNNRIKVQPIGEVEDGKAFIANQETEQMLHTDEYEQKEEESSCCRISFFERRKDWALYIFSPKNSARNGAINLVGKQWFDNVVLFFILLNCIIMAIERPSIKDGSIERKIIDVSNHVFTVVFTIEMFIKIFAAGFYFGEKTTYLKNSWNRIDFVLVIISLVDIFVTYVVQSKSGVLGVLKVFRAFRTLRPLRVISRAPGLKIVVETLIHSLVPIGNLLIVGLVFFTIFGILGVQLFKGKFHHCTGLSESDLENVVTKEDCQNLGGRWSNKKYNFDNLFQALFTLFVFSTKDGWVSLMYDGIDAVGIERQPKRNANRWAFLYFVAFLLIAGFVVINMVVGVIIDNFQKCRVLVEEEEMENGHTISSSHPASDEDRPPTDDDDDKNTTIGRASVMPLANSMQSLTTLSSHGEKAVRRKIMTRLEQNLAAHHKEQQKKAVSFDERQSATNTEIEDGFTDDVSSMKSKTTDDIPEHLDEYSWVRRKVYNFVSHYKFDLVIAIVIGLNVVFMAIEHNNMSKDLVTFLSILNYIFTAIFILEAIFKIWGFGPRMFFAQRWNQLDIVIVFLSIIGIIFEELNSELPINPTIIRIMRVLRIARVLKILKAADGIQKLLNCVTEAIPQVGNLSMLFMLIFFIYSALGIELFGDLDCTRDTCFGISRHAHFKNFGYALLTLFRVSTGDNWSGLLKDCINQQLCPDGCPMMPYMAPIYYSTFVLASQFVLVNVVVAVLMKQLEDAKDLVSPSNSQASGLNGDLLSPIDEVSEHLDKGDKNNSFDDGDNIEMLQLHKKRKMKADENEPLLNSNSNDEFDYSLNANLVSFDDTKETTVQNNDELDGTSIMKSSSSVDSIVDNNRIKEPSFVPDIRIQNDADQKSGPGNTRNDSDIEDTLNGVLDRVCQQENQDNIQNTDQIDVAGTVLALSGLRDSVISTCV</sequence>
<feature type="transmembrane region" description="Helical" evidence="14">
    <location>
        <begin position="958"/>
        <end position="982"/>
    </location>
</feature>
<keyword evidence="5 12" id="KW-0851">Voltage-gated channel</keyword>
<evidence type="ECO:0000256" key="9">
    <source>
        <dbReference type="ARBA" id="ARBA00023180"/>
    </source>
</evidence>
<keyword evidence="9" id="KW-0325">Glycoprotein</keyword>
<dbReference type="PANTHER" id="PTHR10037:SF230">
    <property type="entry name" value="CA[2+]-CHANNEL PROTEIN ALPHA[[1]] SUBUNIT T, ISOFORM F"/>
    <property type="match status" value="1"/>
</dbReference>
<feature type="compositionally biased region" description="Basic residues" evidence="13">
    <location>
        <begin position="607"/>
        <end position="618"/>
    </location>
</feature>
<dbReference type="GO" id="GO:0005891">
    <property type="term" value="C:voltage-gated calcium channel complex"/>
    <property type="evidence" value="ECO:0007669"/>
    <property type="project" value="InterPro"/>
</dbReference>
<protein>
    <recommendedName>
        <fullName evidence="15">Ion transport domain-containing protein</fullName>
    </recommendedName>
</protein>
<evidence type="ECO:0000256" key="3">
    <source>
        <dbReference type="ARBA" id="ARBA00022692"/>
    </source>
</evidence>
<feature type="compositionally biased region" description="Polar residues" evidence="13">
    <location>
        <begin position="705"/>
        <end position="714"/>
    </location>
</feature>
<comment type="similarity">
    <text evidence="12">Belongs to the calcium channel alpha-1 subunit (TC 1.A.1.11) family.</text>
</comment>
<dbReference type="InterPro" id="IPR027359">
    <property type="entry name" value="Volt_channel_dom_sf"/>
</dbReference>
<feature type="transmembrane region" description="Helical" evidence="14">
    <location>
        <begin position="1488"/>
        <end position="1510"/>
    </location>
</feature>
<dbReference type="GeneID" id="136821603"/>
<reference evidence="16" key="1">
    <citation type="submission" date="2021-01" db="UniProtKB">
        <authorList>
            <consortium name="EnsemblMetazoa"/>
        </authorList>
    </citation>
    <scope>IDENTIFICATION</scope>
</reference>
<feature type="region of interest" description="Disordered" evidence="13">
    <location>
        <begin position="1571"/>
        <end position="1599"/>
    </location>
</feature>
<dbReference type="GO" id="GO:0008332">
    <property type="term" value="F:low voltage-gated calcium channel activity"/>
    <property type="evidence" value="ECO:0007669"/>
    <property type="project" value="TreeGrafter"/>
</dbReference>
<feature type="compositionally biased region" description="Acidic residues" evidence="13">
    <location>
        <begin position="851"/>
        <end position="862"/>
    </location>
</feature>
<feature type="domain" description="Ion transport" evidence="15">
    <location>
        <begin position="209"/>
        <end position="545"/>
    </location>
</feature>
<keyword evidence="11 12" id="KW-0106">Calcium</keyword>
<feature type="transmembrane region" description="Helical" evidence="14">
    <location>
        <begin position="1530"/>
        <end position="1554"/>
    </location>
</feature>
<feature type="transmembrane region" description="Helical" evidence="14">
    <location>
        <begin position="1003"/>
        <end position="1028"/>
    </location>
</feature>
<feature type="transmembrane region" description="Helical" evidence="14">
    <location>
        <begin position="1290"/>
        <end position="1308"/>
    </location>
</feature>
<feature type="transmembrane region" description="Helical" evidence="14">
    <location>
        <begin position="482"/>
        <end position="503"/>
    </location>
</feature>
<evidence type="ECO:0000256" key="7">
    <source>
        <dbReference type="ARBA" id="ARBA00023065"/>
    </source>
</evidence>
<feature type="region of interest" description="Disordered" evidence="13">
    <location>
        <begin position="602"/>
        <end position="734"/>
    </location>
</feature>
<keyword evidence="12" id="KW-0109">Calcium transport</keyword>
<evidence type="ECO:0000256" key="14">
    <source>
        <dbReference type="SAM" id="Phobius"/>
    </source>
</evidence>
<feature type="transmembrane region" description="Helical" evidence="14">
    <location>
        <begin position="1362"/>
        <end position="1381"/>
    </location>
</feature>
<evidence type="ECO:0000256" key="13">
    <source>
        <dbReference type="SAM" id="MobiDB-lite"/>
    </source>
</evidence>
<feature type="transmembrane region" description="Helical" evidence="14">
    <location>
        <begin position="1918"/>
        <end position="1939"/>
    </location>
</feature>
<evidence type="ECO:0000259" key="15">
    <source>
        <dbReference type="Pfam" id="PF00520"/>
    </source>
</evidence>
<feature type="region of interest" description="Disordered" evidence="13">
    <location>
        <begin position="2071"/>
        <end position="2095"/>
    </location>
</feature>
<feature type="binding site" evidence="11">
    <location>
        <position position="1065"/>
    </location>
    <ligand>
        <name>Ca(2+)</name>
        <dbReference type="ChEBI" id="CHEBI:29108"/>
    </ligand>
</feature>
<feature type="transmembrane region" description="Helical" evidence="14">
    <location>
        <begin position="509"/>
        <end position="534"/>
    </location>
</feature>
<dbReference type="RefSeq" id="XP_066933923.1">
    <property type="nucleotide sequence ID" value="XM_067077822.1"/>
</dbReference>
<proteinExistence type="inferred from homology"/>
<feature type="compositionally biased region" description="Basic residues" evidence="13">
    <location>
        <begin position="645"/>
        <end position="660"/>
    </location>
</feature>
<feature type="transmembrane region" description="Helical" evidence="14">
    <location>
        <begin position="1328"/>
        <end position="1350"/>
    </location>
</feature>
<comment type="subcellular location">
    <subcellularLocation>
        <location evidence="1 12">Membrane</location>
        <topology evidence="1 12">Multi-pass membrane protein</topology>
    </subcellularLocation>
</comment>
<keyword evidence="6 14" id="KW-1133">Transmembrane helix</keyword>
<feature type="domain" description="Ion transport" evidence="15">
    <location>
        <begin position="890"/>
        <end position="1113"/>
    </location>
</feature>
<keyword evidence="4" id="KW-0677">Repeat</keyword>
<evidence type="ECO:0000256" key="6">
    <source>
        <dbReference type="ARBA" id="ARBA00022989"/>
    </source>
</evidence>
<evidence type="ECO:0000313" key="17">
    <source>
        <dbReference type="Proteomes" id="UP000594262"/>
    </source>
</evidence>
<feature type="compositionally biased region" description="Polar residues" evidence="13">
    <location>
        <begin position="1151"/>
        <end position="1169"/>
    </location>
</feature>